<dbReference type="InterPro" id="IPR000595">
    <property type="entry name" value="cNMP-bd_dom"/>
</dbReference>
<dbReference type="EMBL" id="JNBR01000416">
    <property type="protein sequence ID" value="OQR93302.1"/>
    <property type="molecule type" value="Genomic_DNA"/>
</dbReference>
<dbReference type="PROSITE" id="PS50042">
    <property type="entry name" value="CNMP_BINDING_3"/>
    <property type="match status" value="3"/>
</dbReference>
<dbReference type="STRING" id="1202772.A0A1V9Z5U5"/>
<feature type="region of interest" description="Disordered" evidence="1">
    <location>
        <begin position="140"/>
        <end position="173"/>
    </location>
</feature>
<evidence type="ECO:0000313" key="4">
    <source>
        <dbReference type="Proteomes" id="UP000243579"/>
    </source>
</evidence>
<feature type="compositionally biased region" description="Polar residues" evidence="1">
    <location>
        <begin position="56"/>
        <end position="67"/>
    </location>
</feature>
<feature type="region of interest" description="Disordered" evidence="1">
    <location>
        <begin position="1"/>
        <end position="88"/>
    </location>
</feature>
<evidence type="ECO:0000259" key="2">
    <source>
        <dbReference type="PROSITE" id="PS50042"/>
    </source>
</evidence>
<evidence type="ECO:0000313" key="3">
    <source>
        <dbReference type="EMBL" id="OQR93302.1"/>
    </source>
</evidence>
<feature type="domain" description="Cyclic nucleotide-binding" evidence="2">
    <location>
        <begin position="222"/>
        <end position="328"/>
    </location>
</feature>
<dbReference type="PANTHER" id="PTHR23011">
    <property type="entry name" value="CYCLIC NUCLEOTIDE-BINDING DOMAIN CONTAINING PROTEIN"/>
    <property type="match status" value="1"/>
</dbReference>
<feature type="region of interest" description="Disordered" evidence="1">
    <location>
        <begin position="806"/>
        <end position="830"/>
    </location>
</feature>
<feature type="compositionally biased region" description="Pro residues" evidence="1">
    <location>
        <begin position="806"/>
        <end position="816"/>
    </location>
</feature>
<dbReference type="InterPro" id="IPR018488">
    <property type="entry name" value="cNMP-bd_CS"/>
</dbReference>
<dbReference type="PANTHER" id="PTHR23011:SF28">
    <property type="entry name" value="CYCLIC NUCLEOTIDE-BINDING DOMAIN CONTAINING PROTEIN"/>
    <property type="match status" value="1"/>
</dbReference>
<dbReference type="SUPFAM" id="SSF51206">
    <property type="entry name" value="cAMP-binding domain-like"/>
    <property type="match status" value="3"/>
</dbReference>
<dbReference type="OrthoDB" id="417078at2759"/>
<keyword evidence="4" id="KW-1185">Reference proteome</keyword>
<dbReference type="Pfam" id="PF00027">
    <property type="entry name" value="cNMP_binding"/>
    <property type="match status" value="2"/>
</dbReference>
<dbReference type="PROSITE" id="PS00889">
    <property type="entry name" value="CNMP_BINDING_2"/>
    <property type="match status" value="2"/>
</dbReference>
<dbReference type="AlphaFoldDB" id="A0A1V9Z5U5"/>
<dbReference type="CDD" id="cd00038">
    <property type="entry name" value="CAP_ED"/>
    <property type="match status" value="3"/>
</dbReference>
<organism evidence="3 4">
    <name type="scientific">Achlya hypogyna</name>
    <name type="common">Oomycete</name>
    <name type="synonym">Protoachlya hypogyna</name>
    <dbReference type="NCBI Taxonomy" id="1202772"/>
    <lineage>
        <taxon>Eukaryota</taxon>
        <taxon>Sar</taxon>
        <taxon>Stramenopiles</taxon>
        <taxon>Oomycota</taxon>
        <taxon>Saprolegniomycetes</taxon>
        <taxon>Saprolegniales</taxon>
        <taxon>Achlyaceae</taxon>
        <taxon>Achlya</taxon>
    </lineage>
</organism>
<feature type="domain" description="Cyclic nucleotide-binding" evidence="2">
    <location>
        <begin position="519"/>
        <end position="618"/>
    </location>
</feature>
<proteinExistence type="predicted"/>
<accession>A0A1V9Z5U5</accession>
<name>A0A1V9Z5U5_ACHHY</name>
<evidence type="ECO:0000256" key="1">
    <source>
        <dbReference type="SAM" id="MobiDB-lite"/>
    </source>
</evidence>
<dbReference type="InterPro" id="IPR018490">
    <property type="entry name" value="cNMP-bd_dom_sf"/>
</dbReference>
<dbReference type="PRINTS" id="PR00103">
    <property type="entry name" value="CAMPKINASE"/>
</dbReference>
<dbReference type="InterPro" id="IPR014710">
    <property type="entry name" value="RmlC-like_jellyroll"/>
</dbReference>
<reference evidence="3 4" key="1">
    <citation type="journal article" date="2014" name="Genome Biol. Evol.">
        <title>The secreted proteins of Achlya hypogyna and Thraustotheca clavata identify the ancestral oomycete secretome and reveal gene acquisitions by horizontal gene transfer.</title>
        <authorList>
            <person name="Misner I."/>
            <person name="Blouin N."/>
            <person name="Leonard G."/>
            <person name="Richards T.A."/>
            <person name="Lane C.E."/>
        </authorList>
    </citation>
    <scope>NUCLEOTIDE SEQUENCE [LARGE SCALE GENOMIC DNA]</scope>
    <source>
        <strain evidence="3 4">ATCC 48635</strain>
    </source>
</reference>
<protein>
    <recommendedName>
        <fullName evidence="2">Cyclic nucleotide-binding domain-containing protein</fullName>
    </recommendedName>
</protein>
<feature type="domain" description="Cyclic nucleotide-binding" evidence="2">
    <location>
        <begin position="382"/>
        <end position="490"/>
    </location>
</feature>
<dbReference type="SMART" id="SM00100">
    <property type="entry name" value="cNMP"/>
    <property type="match status" value="3"/>
</dbReference>
<gene>
    <name evidence="3" type="ORF">ACHHYP_02680</name>
</gene>
<sequence length="1235" mass="138365">MMSMLPVLPEPGAPLEGSPKKRLPQSVRNILLRSQLDSCPRSPRSRRLENGRDRPSTNMWSQVVRTSIQRKKREQSGNATNEDSTDAVPETVVAKPTKSLATLVKSSRIKQFVTKAVTKAPTDIEPSNAMRQWALPIHTTPTSGLEKEDNPDIDEPPFLTQRQDGEAARRKREINSTNHGRNLILDEACRAAFSKEAENRSHLDLQSLKTWFLKTKLKTCTDFEALQPLELTLLCRRMKLATYYPNEVVFKQGDEGDALYIIFSGSVEVRLSQKIGGEVVEVVVCELHKGDFFGERSLLRDEPRAATVVTKTMTELVSICREDYNVMLKQDQQDFIERGKTPAVAAATNNHDTYVRILRKKPNLRTKAEVATLTTYIETIKFFRALPKAFLRELCTVIELINVGTNTTIFREGEVGKLFYVIMSGAVDIKVNSVDRRGGKGQTKLINLSEGAHFGELALMKANGLRSATVVTTQPCELIIIAEHDYNNILRKLQKEDMSKRLELLDKIPMFQSVEWTNELLEEICYVLVEQRYPAGTVLYAQGDKALQMYFITRGECVLTRTIVDPKTQLKYPITVERLGPFNVLGDDSATGMNFNEVIYRADTATASTPVDALVLTKYDVFNRLSRGARETLWGHTHAHKRPMVVMDQLYKSIKWKTYKEELMSETLDNKRLARRLQHRPSPPLDPLTPPTQMTLLESNDLLLVANTVSAPSSAMTLPKYTMEYNPDISTQDRKHVMELALATEAAVDAARAAEGNPAEYLRYLRASGSFGSGRSPSSRLGEDKIKSIISEKGYFSEHFIFSVPPKPPVPRPPPSTTKKPTHLPGRVSRSTVAPDRAPVLVEFVPRFVVINLANQQLSPVAAHPAFRLAGMFATKEDAEQAAREMEEYESRHVFKGAKADVGYYTLVTGKYVVVPATPECLLSSYYCDQALHSIVDHHTDWNYWRATRAKHTTPPSARPATSDLVQGIIHDVCTHITEVPLARRPSSPTRPVSTPVPARSVHLHDIVDHHIPVEMRHGGSYACVSILVLPKSATEPVLAVHGCFNSETEAMAFAEHGKVQQLVDSAMLCVIPMFEWVYFDDAAEWCVSLRKTRDRHLAFDALKKQVASHHAHGVHAAPETPREVGAVSGRKYRTAQIPNWVREKEQAQKIHQLVCVHLGFRLPEAEKPAEDEGYTPKVVSVLDEKLDALSDILAAQRSRTAHLSLNKVQKIHKIGNMIKAKVALSKEATHQMPE</sequence>
<dbReference type="Proteomes" id="UP000243579">
    <property type="component" value="Unassembled WGS sequence"/>
</dbReference>
<feature type="compositionally biased region" description="Basic and acidic residues" evidence="1">
    <location>
        <begin position="46"/>
        <end position="55"/>
    </location>
</feature>
<comment type="caution">
    <text evidence="3">The sequence shown here is derived from an EMBL/GenBank/DDBJ whole genome shotgun (WGS) entry which is preliminary data.</text>
</comment>
<dbReference type="Gene3D" id="2.60.120.10">
    <property type="entry name" value="Jelly Rolls"/>
    <property type="match status" value="3"/>
</dbReference>